<evidence type="ECO:0000256" key="1">
    <source>
        <dbReference type="SAM" id="Coils"/>
    </source>
</evidence>
<dbReference type="PANTHER" id="PTHR31935">
    <property type="entry name" value="COILED-COIL DOMAIN-CONTAINING PROTEIN 13"/>
    <property type="match status" value="1"/>
</dbReference>
<reference evidence="2 3" key="1">
    <citation type="journal article" date="2019" name="Commun. Biol.">
        <title>The bagworm genome reveals a unique fibroin gene that provides high tensile strength.</title>
        <authorList>
            <person name="Kono N."/>
            <person name="Nakamura H."/>
            <person name="Ohtoshi R."/>
            <person name="Tomita M."/>
            <person name="Numata K."/>
            <person name="Arakawa K."/>
        </authorList>
    </citation>
    <scope>NUCLEOTIDE SEQUENCE [LARGE SCALE GENOMIC DNA]</scope>
</reference>
<organism evidence="2 3">
    <name type="scientific">Eumeta variegata</name>
    <name type="common">Bagworm moth</name>
    <name type="synonym">Eumeta japonica</name>
    <dbReference type="NCBI Taxonomy" id="151549"/>
    <lineage>
        <taxon>Eukaryota</taxon>
        <taxon>Metazoa</taxon>
        <taxon>Ecdysozoa</taxon>
        <taxon>Arthropoda</taxon>
        <taxon>Hexapoda</taxon>
        <taxon>Insecta</taxon>
        <taxon>Pterygota</taxon>
        <taxon>Neoptera</taxon>
        <taxon>Endopterygota</taxon>
        <taxon>Lepidoptera</taxon>
        <taxon>Glossata</taxon>
        <taxon>Ditrysia</taxon>
        <taxon>Tineoidea</taxon>
        <taxon>Psychidae</taxon>
        <taxon>Oiketicinae</taxon>
        <taxon>Eumeta</taxon>
    </lineage>
</organism>
<dbReference type="OrthoDB" id="10070368at2759"/>
<evidence type="ECO:0000313" key="2">
    <source>
        <dbReference type="EMBL" id="GBP86186.1"/>
    </source>
</evidence>
<dbReference type="AlphaFoldDB" id="A0A4C1ZC78"/>
<dbReference type="PANTHER" id="PTHR31935:SF1">
    <property type="entry name" value="COILED-COIL DOMAIN-CONTAINING PROTEIN 13"/>
    <property type="match status" value="1"/>
</dbReference>
<feature type="coiled-coil region" evidence="1">
    <location>
        <begin position="119"/>
        <end position="153"/>
    </location>
</feature>
<gene>
    <name evidence="2" type="primary">CCDC13</name>
    <name evidence="2" type="ORF">EVAR_64084_1</name>
</gene>
<dbReference type="EMBL" id="BGZK01001778">
    <property type="protein sequence ID" value="GBP86186.1"/>
    <property type="molecule type" value="Genomic_DNA"/>
</dbReference>
<comment type="caution">
    <text evidence="2">The sequence shown here is derived from an EMBL/GenBank/DDBJ whole genome shotgun (WGS) entry which is preliminary data.</text>
</comment>
<evidence type="ECO:0000313" key="3">
    <source>
        <dbReference type="Proteomes" id="UP000299102"/>
    </source>
</evidence>
<keyword evidence="3" id="KW-1185">Reference proteome</keyword>
<dbReference type="GO" id="GO:0034451">
    <property type="term" value="C:centriolar satellite"/>
    <property type="evidence" value="ECO:0007669"/>
    <property type="project" value="TreeGrafter"/>
</dbReference>
<accession>A0A4C1ZC78</accession>
<proteinExistence type="predicted"/>
<keyword evidence="1" id="KW-0175">Coiled coil</keyword>
<dbReference type="Proteomes" id="UP000299102">
    <property type="component" value="Unassembled WGS sequence"/>
</dbReference>
<protein>
    <submittedName>
        <fullName evidence="2">Coiled-coil domain-containing protein 13</fullName>
    </submittedName>
</protein>
<name>A0A4C1ZC78_EUMVA</name>
<sequence>MTEEYKPNDQTRELAIKIDETDEMKLKMLGGINLVEDNNVLYPAELNAHLLDQLQIMTKENTALRKCILTKDKEIKELNITVADLNNRIRDIITATGPAISCKSAGIISSKITELCKQNRHLVAENEKYKTKNAALERKIMQIEMSMKEKEKLELCKEQIVEASPDELKMLNAKLTAVNKKLCESKNRNLELKNDILIATKILQQEMGDKFTSIKELQNDLAGWKGRAQQIATLQSRVTELESKLNMKHKDLLDAKRRDQNQVIRDLEAKRKKEIEVAMKEIVSIKEENQDLKRKLDGAKARTRNLECEILSFKQKIQTYSEKSSNDDLLIKEQKNQIRNLELHYQEILNDNSYKMDTLSTKISEIEKEKDNANSKVEAILMQSSEKAAKIEELRHQLQKYEECALQKRFLFSYENCC</sequence>
<feature type="coiled-coil region" evidence="1">
    <location>
        <begin position="68"/>
        <end position="95"/>
    </location>
</feature>
<dbReference type="GO" id="GO:1905515">
    <property type="term" value="P:non-motile cilium assembly"/>
    <property type="evidence" value="ECO:0007669"/>
    <property type="project" value="TreeGrafter"/>
</dbReference>
<dbReference type="GO" id="GO:0031122">
    <property type="term" value="P:cytoplasmic microtubule organization"/>
    <property type="evidence" value="ECO:0007669"/>
    <property type="project" value="TreeGrafter"/>
</dbReference>
<dbReference type="STRING" id="151549.A0A4C1ZC78"/>
<feature type="coiled-coil region" evidence="1">
    <location>
        <begin position="250"/>
        <end position="404"/>
    </location>
</feature>
<dbReference type="InterPro" id="IPR038929">
    <property type="entry name" value="CCDC13"/>
</dbReference>